<keyword evidence="17" id="KW-1185">Reference proteome</keyword>
<feature type="short sequence motif" description="Q motif" evidence="11">
    <location>
        <begin position="2"/>
        <end position="30"/>
    </location>
</feature>
<dbReference type="Pfam" id="PF00270">
    <property type="entry name" value="DEAD"/>
    <property type="match status" value="1"/>
</dbReference>
<evidence type="ECO:0000256" key="6">
    <source>
        <dbReference type="ARBA" id="ARBA00022840"/>
    </source>
</evidence>
<dbReference type="InterPro" id="IPR014014">
    <property type="entry name" value="RNA_helicase_DEAD_Q_motif"/>
</dbReference>
<dbReference type="GO" id="GO:0005829">
    <property type="term" value="C:cytosol"/>
    <property type="evidence" value="ECO:0007669"/>
    <property type="project" value="TreeGrafter"/>
</dbReference>
<dbReference type="CDD" id="cd00268">
    <property type="entry name" value="DEADc"/>
    <property type="match status" value="1"/>
</dbReference>
<sequence length="530" mass="59152">MNVFDMPEINDAIKKSIKEMGFEEPSPIQEKAIPVALEGNDMIGQAQTGTGKTAAFGIPLMNEMKQEKHVQALVLTPTRELAIQVAGELQKLSKHQQIRTLPVYGGQSIGQQIKALKRGVEVVIGTPGRVQDHLRRKTLKLDQVKTVVLDEADEMLDMGFIEDIETILKQVNEERQTLLFSATMPPPIQKLSKRYMTNPKTVSISKGEVAAPSIEQQYYKVLERNKMEALSRIIDSRDPDLAILFCRTKKGVAELTESLQARGYMAEGLHGDLTQSQRDAVMKKFRDGHIQFLVATDVAARGLDVNNVTHVVNYDIPQDPESYVHRIGRTGRAGNTGEAITLVTPREMKHLRAIEKELKSNIPSKTVPTVEEVMEKQQEMWRQQVTAMIDNETDTSMFENIASEMLEKYDAQTVVQALLKMNFASDESSQAMETTTKQFGDTGASKGMVRFFVNVGKNVNLTPKVVIEEVSNAVGISAKDIGKIDIFDNFMFMEVPTDVAPFVYEGLPHTRINGAKVNLEPAKPRPNKKK</sequence>
<dbReference type="SMART" id="SM00487">
    <property type="entry name" value="DEXDc"/>
    <property type="match status" value="1"/>
</dbReference>
<feature type="domain" description="DEAD-box RNA helicase Q" evidence="15">
    <location>
        <begin position="2"/>
        <end position="30"/>
    </location>
</feature>
<dbReference type="Proteomes" id="UP000242310">
    <property type="component" value="Unassembled WGS sequence"/>
</dbReference>
<dbReference type="InterPro" id="IPR000629">
    <property type="entry name" value="RNA-helicase_DEAD-box_CS"/>
</dbReference>
<dbReference type="CDD" id="cd18787">
    <property type="entry name" value="SF2_C_DEAD"/>
    <property type="match status" value="1"/>
</dbReference>
<dbReference type="GO" id="GO:0003724">
    <property type="term" value="F:RNA helicase activity"/>
    <property type="evidence" value="ECO:0007669"/>
    <property type="project" value="UniProtKB-EC"/>
</dbReference>
<evidence type="ECO:0000256" key="9">
    <source>
        <dbReference type="ARBA" id="ARBA00047984"/>
    </source>
</evidence>
<dbReference type="AlphaFoldDB" id="A0A2P8HYF3"/>
<evidence type="ECO:0000256" key="7">
    <source>
        <dbReference type="ARBA" id="ARBA00023016"/>
    </source>
</evidence>
<dbReference type="InterPro" id="IPR001650">
    <property type="entry name" value="Helicase_C-like"/>
</dbReference>
<dbReference type="EC" id="3.6.4.13" evidence="1"/>
<dbReference type="Gene3D" id="3.30.70.330">
    <property type="match status" value="1"/>
</dbReference>
<evidence type="ECO:0000256" key="8">
    <source>
        <dbReference type="ARBA" id="ARBA00038437"/>
    </source>
</evidence>
<evidence type="ECO:0000256" key="12">
    <source>
        <dbReference type="RuleBase" id="RU000492"/>
    </source>
</evidence>
<comment type="similarity">
    <text evidence="8 12">Belongs to the DEAD box helicase family.</text>
</comment>
<evidence type="ECO:0000313" key="17">
    <source>
        <dbReference type="Proteomes" id="UP000242310"/>
    </source>
</evidence>
<dbReference type="GO" id="GO:0005524">
    <property type="term" value="F:ATP binding"/>
    <property type="evidence" value="ECO:0007669"/>
    <property type="project" value="UniProtKB-KW"/>
</dbReference>
<dbReference type="Pfam" id="PF00271">
    <property type="entry name" value="Helicase_C"/>
    <property type="match status" value="1"/>
</dbReference>
<accession>A0A2P8HYF3</accession>
<feature type="domain" description="Helicase C-terminal" evidence="14">
    <location>
        <begin position="213"/>
        <end position="374"/>
    </location>
</feature>
<keyword evidence="2" id="KW-0963">Cytoplasm</keyword>
<keyword evidence="7" id="KW-0346">Stress response</keyword>
<dbReference type="InterPro" id="IPR011545">
    <property type="entry name" value="DEAD/DEAH_box_helicase_dom"/>
</dbReference>
<reference evidence="16 17" key="1">
    <citation type="submission" date="2018-03" db="EMBL/GenBank/DDBJ databases">
        <title>Genomic Encyclopedia of Type Strains, Phase III (KMG-III): the genomes of soil and plant-associated and newly described type strains.</title>
        <authorList>
            <person name="Whitman W."/>
        </authorList>
    </citation>
    <scope>NUCLEOTIDE SEQUENCE [LARGE SCALE GENOMIC DNA]</scope>
    <source>
        <strain evidence="16 17">CGMCC 1.07653</strain>
    </source>
</reference>
<dbReference type="PROSITE" id="PS00039">
    <property type="entry name" value="DEAD_ATP_HELICASE"/>
    <property type="match status" value="1"/>
</dbReference>
<gene>
    <name evidence="16" type="ORF">B0H94_101166</name>
</gene>
<dbReference type="OrthoDB" id="9805696at2"/>
<name>A0A2P8HYF3_9BACI</name>
<dbReference type="EMBL" id="PYAV01000001">
    <property type="protein sequence ID" value="PSL51256.1"/>
    <property type="molecule type" value="Genomic_DNA"/>
</dbReference>
<evidence type="ECO:0000256" key="10">
    <source>
        <dbReference type="ARBA" id="ARBA00067932"/>
    </source>
</evidence>
<organism evidence="16 17">
    <name type="scientific">Salsuginibacillus halophilus</name>
    <dbReference type="NCBI Taxonomy" id="517424"/>
    <lineage>
        <taxon>Bacteria</taxon>
        <taxon>Bacillati</taxon>
        <taxon>Bacillota</taxon>
        <taxon>Bacilli</taxon>
        <taxon>Bacillales</taxon>
        <taxon>Bacillaceae</taxon>
        <taxon>Salsuginibacillus</taxon>
    </lineage>
</organism>
<evidence type="ECO:0000256" key="1">
    <source>
        <dbReference type="ARBA" id="ARBA00012552"/>
    </source>
</evidence>
<evidence type="ECO:0000256" key="3">
    <source>
        <dbReference type="ARBA" id="ARBA00022741"/>
    </source>
</evidence>
<dbReference type="SMART" id="SM00490">
    <property type="entry name" value="HELICc"/>
    <property type="match status" value="1"/>
</dbReference>
<dbReference type="InterPro" id="IPR044742">
    <property type="entry name" value="DEAD/DEAH_RhlB"/>
</dbReference>
<evidence type="ECO:0000256" key="11">
    <source>
        <dbReference type="PROSITE-ProRule" id="PRU00552"/>
    </source>
</evidence>
<dbReference type="PANTHER" id="PTHR47963">
    <property type="entry name" value="DEAD-BOX ATP-DEPENDENT RNA HELICASE 47, MITOCHONDRIAL"/>
    <property type="match status" value="1"/>
</dbReference>
<evidence type="ECO:0000313" key="16">
    <source>
        <dbReference type="EMBL" id="PSL51256.1"/>
    </source>
</evidence>
<evidence type="ECO:0000256" key="2">
    <source>
        <dbReference type="ARBA" id="ARBA00022490"/>
    </source>
</evidence>
<dbReference type="InterPro" id="IPR014001">
    <property type="entry name" value="Helicase_ATP-bd"/>
</dbReference>
<dbReference type="PROSITE" id="PS51192">
    <property type="entry name" value="HELICASE_ATP_BIND_1"/>
    <property type="match status" value="1"/>
</dbReference>
<dbReference type="GO" id="GO:0009409">
    <property type="term" value="P:response to cold"/>
    <property type="evidence" value="ECO:0007669"/>
    <property type="project" value="TreeGrafter"/>
</dbReference>
<dbReference type="InterPro" id="IPR050547">
    <property type="entry name" value="DEAD_box_RNA_helicases"/>
</dbReference>
<keyword evidence="5 12" id="KW-0347">Helicase</keyword>
<dbReference type="Pfam" id="PF25399">
    <property type="entry name" value="DeaD_dimer"/>
    <property type="match status" value="1"/>
</dbReference>
<dbReference type="InterPro" id="IPR057325">
    <property type="entry name" value="DeaD_dimer"/>
</dbReference>
<dbReference type="InterPro" id="IPR012677">
    <property type="entry name" value="Nucleotide-bd_a/b_plait_sf"/>
</dbReference>
<evidence type="ECO:0000259" key="15">
    <source>
        <dbReference type="PROSITE" id="PS51195"/>
    </source>
</evidence>
<dbReference type="GO" id="GO:0005840">
    <property type="term" value="C:ribosome"/>
    <property type="evidence" value="ECO:0007669"/>
    <property type="project" value="TreeGrafter"/>
</dbReference>
<comment type="caution">
    <text evidence="16">The sequence shown here is derived from an EMBL/GenBank/DDBJ whole genome shotgun (WGS) entry which is preliminary data.</text>
</comment>
<dbReference type="PROSITE" id="PS51195">
    <property type="entry name" value="Q_MOTIF"/>
    <property type="match status" value="1"/>
</dbReference>
<protein>
    <recommendedName>
        <fullName evidence="10">ATP-dependent RNA helicase CshA</fullName>
        <ecNumber evidence="1">3.6.4.13</ecNumber>
    </recommendedName>
</protein>
<evidence type="ECO:0000256" key="5">
    <source>
        <dbReference type="ARBA" id="ARBA00022806"/>
    </source>
</evidence>
<evidence type="ECO:0000256" key="4">
    <source>
        <dbReference type="ARBA" id="ARBA00022801"/>
    </source>
</evidence>
<dbReference type="PROSITE" id="PS51194">
    <property type="entry name" value="HELICASE_CTER"/>
    <property type="match status" value="1"/>
</dbReference>
<dbReference type="SUPFAM" id="SSF52540">
    <property type="entry name" value="P-loop containing nucleoside triphosphate hydrolases"/>
    <property type="match status" value="1"/>
</dbReference>
<keyword evidence="3 12" id="KW-0547">Nucleotide-binding</keyword>
<dbReference type="FunFam" id="3.40.50.300:FF:000108">
    <property type="entry name" value="ATP-dependent RNA helicase RhlE"/>
    <property type="match status" value="1"/>
</dbReference>
<evidence type="ECO:0000259" key="13">
    <source>
        <dbReference type="PROSITE" id="PS51192"/>
    </source>
</evidence>
<dbReference type="InterPro" id="IPR005580">
    <property type="entry name" value="DbpA/CsdA_RNA-bd_dom"/>
</dbReference>
<evidence type="ECO:0000259" key="14">
    <source>
        <dbReference type="PROSITE" id="PS51194"/>
    </source>
</evidence>
<dbReference type="GO" id="GO:0033592">
    <property type="term" value="F:RNA strand annealing activity"/>
    <property type="evidence" value="ECO:0007669"/>
    <property type="project" value="TreeGrafter"/>
</dbReference>
<dbReference type="Pfam" id="PF03880">
    <property type="entry name" value="DbpA"/>
    <property type="match status" value="1"/>
</dbReference>
<dbReference type="PANTHER" id="PTHR47963:SF5">
    <property type="entry name" value="DEAD-BOX ATP-DEPENDENT RNA HELICASE CSHA"/>
    <property type="match status" value="1"/>
</dbReference>
<proteinExistence type="inferred from homology"/>
<keyword evidence="4 12" id="KW-0378">Hydrolase</keyword>
<keyword evidence="6 12" id="KW-0067">ATP-binding</keyword>
<feature type="domain" description="Helicase ATP-binding" evidence="13">
    <location>
        <begin position="33"/>
        <end position="202"/>
    </location>
</feature>
<dbReference type="InterPro" id="IPR027417">
    <property type="entry name" value="P-loop_NTPase"/>
</dbReference>
<dbReference type="Gene3D" id="3.40.50.300">
    <property type="entry name" value="P-loop containing nucleotide triphosphate hydrolases"/>
    <property type="match status" value="2"/>
</dbReference>
<dbReference type="CDD" id="cd12252">
    <property type="entry name" value="RRM_DbpA"/>
    <property type="match status" value="1"/>
</dbReference>
<dbReference type="GO" id="GO:0016787">
    <property type="term" value="F:hydrolase activity"/>
    <property type="evidence" value="ECO:0007669"/>
    <property type="project" value="UniProtKB-KW"/>
</dbReference>
<comment type="catalytic activity">
    <reaction evidence="9">
        <text>ATP + H2O = ADP + phosphate + H(+)</text>
        <dbReference type="Rhea" id="RHEA:13065"/>
        <dbReference type="ChEBI" id="CHEBI:15377"/>
        <dbReference type="ChEBI" id="CHEBI:15378"/>
        <dbReference type="ChEBI" id="CHEBI:30616"/>
        <dbReference type="ChEBI" id="CHEBI:43474"/>
        <dbReference type="ChEBI" id="CHEBI:456216"/>
        <dbReference type="EC" id="3.6.4.13"/>
    </reaction>
</comment>